<evidence type="ECO:0000259" key="11">
    <source>
        <dbReference type="PROSITE" id="PS52015"/>
    </source>
</evidence>
<dbReference type="InterPro" id="IPR006260">
    <property type="entry name" value="TonB/TolA_C"/>
</dbReference>
<dbReference type="SUPFAM" id="SSF74653">
    <property type="entry name" value="TolA/TonB C-terminal domain"/>
    <property type="match status" value="1"/>
</dbReference>
<name>A0A2I2M817_9FLAO</name>
<evidence type="ECO:0000313" key="13">
    <source>
        <dbReference type="Proteomes" id="UP000490060"/>
    </source>
</evidence>
<evidence type="ECO:0000256" key="6">
    <source>
        <dbReference type="ARBA" id="ARBA00022692"/>
    </source>
</evidence>
<dbReference type="GO" id="GO:0055085">
    <property type="term" value="P:transmembrane transport"/>
    <property type="evidence" value="ECO:0007669"/>
    <property type="project" value="InterPro"/>
</dbReference>
<keyword evidence="4" id="KW-1003">Cell membrane</keyword>
<accession>A0A2I2M817</accession>
<evidence type="ECO:0000256" key="9">
    <source>
        <dbReference type="ARBA" id="ARBA00023136"/>
    </source>
</evidence>
<evidence type="ECO:0000256" key="7">
    <source>
        <dbReference type="ARBA" id="ARBA00022927"/>
    </source>
</evidence>
<evidence type="ECO:0000313" key="12">
    <source>
        <dbReference type="EMBL" id="SOU88217.1"/>
    </source>
</evidence>
<dbReference type="GO" id="GO:0098797">
    <property type="term" value="C:plasma membrane protein complex"/>
    <property type="evidence" value="ECO:0007669"/>
    <property type="project" value="TreeGrafter"/>
</dbReference>
<evidence type="ECO:0000256" key="1">
    <source>
        <dbReference type="ARBA" id="ARBA00004383"/>
    </source>
</evidence>
<dbReference type="PANTHER" id="PTHR33446">
    <property type="entry name" value="PROTEIN TONB-RELATED"/>
    <property type="match status" value="1"/>
</dbReference>
<sequence length="244" mass="27280">MMKRIVFLALLLLLNSVAIAQKVCESADKTAEIDLNSISVTKCTIKEPKNKSSKKSRLISVTISANKRHLKKRKTLKKQEVASLGGINTVEVGEIVKNSEITGVVVLKNNIENLKNKLSKEEVRKALKFTAVDKIPVFKACEKAKKSETSDCFNTEMMRHISKHFSYPLEAIKHGVKGEVWVRFIIDKTGYVKNIKTLGPDGATILDKEAVRVVAMLPKFKPAKKDGNYTTVKYGFPINFSLEE</sequence>
<dbReference type="GO" id="GO:0015031">
    <property type="term" value="P:protein transport"/>
    <property type="evidence" value="ECO:0007669"/>
    <property type="project" value="UniProtKB-KW"/>
</dbReference>
<keyword evidence="8" id="KW-1133">Transmembrane helix</keyword>
<keyword evidence="6" id="KW-0812">Transmembrane</keyword>
<dbReference type="Gene3D" id="3.30.1150.10">
    <property type="match status" value="1"/>
</dbReference>
<keyword evidence="5" id="KW-0997">Cell inner membrane</keyword>
<feature type="signal peptide" evidence="10">
    <location>
        <begin position="1"/>
        <end position="20"/>
    </location>
</feature>
<evidence type="ECO:0000256" key="8">
    <source>
        <dbReference type="ARBA" id="ARBA00022989"/>
    </source>
</evidence>
<dbReference type="EMBL" id="OENE01000007">
    <property type="protein sequence ID" value="SOU88217.1"/>
    <property type="molecule type" value="Genomic_DNA"/>
</dbReference>
<comment type="similarity">
    <text evidence="2">Belongs to the TonB family.</text>
</comment>
<dbReference type="PROSITE" id="PS52015">
    <property type="entry name" value="TONB_CTD"/>
    <property type="match status" value="1"/>
</dbReference>
<keyword evidence="7" id="KW-0653">Protein transport</keyword>
<dbReference type="PANTHER" id="PTHR33446:SF2">
    <property type="entry name" value="PROTEIN TONB"/>
    <property type="match status" value="1"/>
</dbReference>
<evidence type="ECO:0000256" key="10">
    <source>
        <dbReference type="SAM" id="SignalP"/>
    </source>
</evidence>
<dbReference type="Pfam" id="PF03544">
    <property type="entry name" value="TonB_C"/>
    <property type="match status" value="1"/>
</dbReference>
<feature type="domain" description="TonB C-terminal" evidence="11">
    <location>
        <begin position="152"/>
        <end position="244"/>
    </location>
</feature>
<dbReference type="InterPro" id="IPR051045">
    <property type="entry name" value="TonB-dependent_transducer"/>
</dbReference>
<dbReference type="Proteomes" id="UP000490060">
    <property type="component" value="Unassembled WGS sequence"/>
</dbReference>
<comment type="subcellular location">
    <subcellularLocation>
        <location evidence="1">Cell inner membrane</location>
        <topology evidence="1">Single-pass membrane protein</topology>
        <orientation evidence="1">Periplasmic side</orientation>
    </subcellularLocation>
</comment>
<evidence type="ECO:0000256" key="2">
    <source>
        <dbReference type="ARBA" id="ARBA00006555"/>
    </source>
</evidence>
<keyword evidence="9" id="KW-0472">Membrane</keyword>
<evidence type="ECO:0000256" key="4">
    <source>
        <dbReference type="ARBA" id="ARBA00022475"/>
    </source>
</evidence>
<reference evidence="12 13" key="1">
    <citation type="submission" date="2017-11" db="EMBL/GenBank/DDBJ databases">
        <authorList>
            <person name="Duchaud E."/>
        </authorList>
    </citation>
    <scope>NUCLEOTIDE SEQUENCE [LARGE SCALE GENOMIC DNA]</scope>
    <source>
        <strain evidence="12 13">TNO010</strain>
    </source>
</reference>
<dbReference type="NCBIfam" id="TIGR01352">
    <property type="entry name" value="tonB_Cterm"/>
    <property type="match status" value="1"/>
</dbReference>
<evidence type="ECO:0000256" key="3">
    <source>
        <dbReference type="ARBA" id="ARBA00022448"/>
    </source>
</evidence>
<proteinExistence type="inferred from homology"/>
<feature type="chain" id="PRO_5014195047" description="TonB C-terminal domain-containing protein" evidence="10">
    <location>
        <begin position="21"/>
        <end position="244"/>
    </location>
</feature>
<organism evidence="12 13">
    <name type="scientific">Tenacibaculum finnmarkense genomovar ulcerans</name>
    <dbReference type="NCBI Taxonomy" id="2781388"/>
    <lineage>
        <taxon>Bacteria</taxon>
        <taxon>Pseudomonadati</taxon>
        <taxon>Bacteroidota</taxon>
        <taxon>Flavobacteriia</taxon>
        <taxon>Flavobacteriales</taxon>
        <taxon>Flavobacteriaceae</taxon>
        <taxon>Tenacibaculum</taxon>
        <taxon>Tenacibaculum finnmarkense</taxon>
    </lineage>
</organism>
<evidence type="ECO:0000256" key="5">
    <source>
        <dbReference type="ARBA" id="ARBA00022519"/>
    </source>
</evidence>
<dbReference type="InterPro" id="IPR037682">
    <property type="entry name" value="TonB_C"/>
</dbReference>
<keyword evidence="3" id="KW-0813">Transport</keyword>
<dbReference type="AlphaFoldDB" id="A0A2I2M817"/>
<dbReference type="GO" id="GO:0031992">
    <property type="term" value="F:energy transducer activity"/>
    <property type="evidence" value="ECO:0007669"/>
    <property type="project" value="TreeGrafter"/>
</dbReference>
<protein>
    <recommendedName>
        <fullName evidence="11">TonB C-terminal domain-containing protein</fullName>
    </recommendedName>
</protein>
<dbReference type="RefSeq" id="WP_172505030.1">
    <property type="nucleotide sequence ID" value="NZ_OENE01000007.1"/>
</dbReference>
<gene>
    <name evidence="12" type="ORF">TNO010_150167</name>
</gene>
<keyword evidence="10" id="KW-0732">Signal</keyword>